<feature type="compositionally biased region" description="Polar residues" evidence="3">
    <location>
        <begin position="116"/>
        <end position="128"/>
    </location>
</feature>
<evidence type="ECO:0000313" key="5">
    <source>
        <dbReference type="EMBL" id="RHY22182.1"/>
    </source>
</evidence>
<keyword evidence="2" id="KW-0677">Repeat</keyword>
<dbReference type="Pfam" id="PF00397">
    <property type="entry name" value="WW"/>
    <property type="match status" value="2"/>
</dbReference>
<feature type="domain" description="WW" evidence="4">
    <location>
        <begin position="76"/>
        <end position="110"/>
    </location>
</feature>
<dbReference type="SMART" id="SM00015">
    <property type="entry name" value="IQ"/>
    <property type="match status" value="2"/>
</dbReference>
<evidence type="ECO:0000259" key="4">
    <source>
        <dbReference type="PROSITE" id="PS50020"/>
    </source>
</evidence>
<dbReference type="PROSITE" id="PS51450">
    <property type="entry name" value="LRR"/>
    <property type="match status" value="3"/>
</dbReference>
<evidence type="ECO:0000256" key="3">
    <source>
        <dbReference type="SAM" id="MobiDB-lite"/>
    </source>
</evidence>
<dbReference type="PANTHER" id="PTHR48051">
    <property type="match status" value="1"/>
</dbReference>
<dbReference type="GO" id="GO:0005737">
    <property type="term" value="C:cytoplasm"/>
    <property type="evidence" value="ECO:0007669"/>
    <property type="project" value="TreeGrafter"/>
</dbReference>
<organism evidence="5 6">
    <name type="scientific">Aphanomyces invadans</name>
    <dbReference type="NCBI Taxonomy" id="157072"/>
    <lineage>
        <taxon>Eukaryota</taxon>
        <taxon>Sar</taxon>
        <taxon>Stramenopiles</taxon>
        <taxon>Oomycota</taxon>
        <taxon>Saprolegniomycetes</taxon>
        <taxon>Saprolegniales</taxon>
        <taxon>Verrucalvaceae</taxon>
        <taxon>Aphanomyces</taxon>
    </lineage>
</organism>
<feature type="domain" description="WW" evidence="4">
    <location>
        <begin position="4"/>
        <end position="38"/>
    </location>
</feature>
<dbReference type="SUPFAM" id="SSF52058">
    <property type="entry name" value="L domain-like"/>
    <property type="match status" value="1"/>
</dbReference>
<proteinExistence type="predicted"/>
<dbReference type="SMART" id="SM00364">
    <property type="entry name" value="LRR_BAC"/>
    <property type="match status" value="5"/>
</dbReference>
<dbReference type="Gene3D" id="2.20.70.10">
    <property type="match status" value="3"/>
</dbReference>
<dbReference type="Proteomes" id="UP000285060">
    <property type="component" value="Unassembled WGS sequence"/>
</dbReference>
<dbReference type="Pfam" id="PF13855">
    <property type="entry name" value="LRR_8"/>
    <property type="match status" value="1"/>
</dbReference>
<reference evidence="5 6" key="1">
    <citation type="submission" date="2018-08" db="EMBL/GenBank/DDBJ databases">
        <title>Aphanomyces genome sequencing and annotation.</title>
        <authorList>
            <person name="Minardi D."/>
            <person name="Oidtmann B."/>
            <person name="Van Der Giezen M."/>
            <person name="Studholme D.J."/>
        </authorList>
    </citation>
    <scope>NUCLEOTIDE SEQUENCE [LARGE SCALE GENOMIC DNA]</scope>
    <source>
        <strain evidence="5 6">NJM0002</strain>
    </source>
</reference>
<dbReference type="InterPro" id="IPR050216">
    <property type="entry name" value="LRR_domain-containing"/>
</dbReference>
<dbReference type="Pfam" id="PF00612">
    <property type="entry name" value="IQ"/>
    <property type="match status" value="2"/>
</dbReference>
<dbReference type="InterPro" id="IPR000048">
    <property type="entry name" value="IQ_motif_EF-hand-BS"/>
</dbReference>
<dbReference type="InterPro" id="IPR001202">
    <property type="entry name" value="WW_dom"/>
</dbReference>
<evidence type="ECO:0000256" key="2">
    <source>
        <dbReference type="ARBA" id="ARBA00022737"/>
    </source>
</evidence>
<dbReference type="AlphaFoldDB" id="A0A418AIA3"/>
<dbReference type="InterPro" id="IPR001611">
    <property type="entry name" value="Leu-rich_rpt"/>
</dbReference>
<keyword evidence="6" id="KW-1185">Reference proteome</keyword>
<dbReference type="Gene3D" id="3.80.10.10">
    <property type="entry name" value="Ribonuclease Inhibitor"/>
    <property type="match status" value="3"/>
</dbReference>
<dbReference type="SUPFAM" id="SSF51045">
    <property type="entry name" value="WW domain"/>
    <property type="match status" value="3"/>
</dbReference>
<feature type="non-terminal residue" evidence="5">
    <location>
        <position position="560"/>
    </location>
</feature>
<dbReference type="InterPro" id="IPR032675">
    <property type="entry name" value="LRR_dom_sf"/>
</dbReference>
<dbReference type="CDD" id="cd00201">
    <property type="entry name" value="WW"/>
    <property type="match status" value="3"/>
</dbReference>
<sequence length="560" mass="61987">MSTSDLRDGWEHAVDPSTNHVFYFNRSTGETSWTKPAPNENIEWKARARIVLTNESAAVLIQKMWRARIARQHMQALMQSLYKRIFDPSTQEYFYYNAQTGQTSWTTPRGLKTKPHTSPNVSDETTGTALPLGWQESYDIATQRVYYVNESTGESSWTVPAMPSEESEPDDSVSISFEALSSAILIQAAWRGVLARDGLRKLFELVVGADGIATYLPFSPGHFRSADLGDAASDRSLNLSKRRLPRSKAQVRDAELDDIPVTQLNLSHLQMTAISGRVWNLDRLETLDLRGNKLDRIPSAIQDLTALVHTFSPKLWKLRGLLSLDLSYNLMADLPFVEGDLRLLRETSAWQVSIGLLTALTSLNLSNNNLVKCPALIDNCTALTTVDLSYNAIPSLETEFGNLRALETCYLQHNALVELPDSWGRLASLHTLDVSHNHLTSLPASVGNCTALAALDASYNDLSALPATIKSLSMLRRLDLSHNSALVFPNVLPALTSLETVVFDHCNLPDLPTNALAYTADMPLYSICLGANAITQLPLDMELLRKSLAVLRLDRNAIPA</sequence>
<feature type="region of interest" description="Disordered" evidence="3">
    <location>
        <begin position="106"/>
        <end position="128"/>
    </location>
</feature>
<protein>
    <recommendedName>
        <fullName evidence="4">WW domain-containing protein</fullName>
    </recommendedName>
</protein>
<dbReference type="VEuPathDB" id="FungiDB:H310_00859"/>
<evidence type="ECO:0000313" key="6">
    <source>
        <dbReference type="Proteomes" id="UP000285060"/>
    </source>
</evidence>
<gene>
    <name evidence="5" type="ORF">DYB32_009583</name>
</gene>
<dbReference type="SMART" id="SM00456">
    <property type="entry name" value="WW"/>
    <property type="match status" value="3"/>
</dbReference>
<dbReference type="PANTHER" id="PTHR48051:SF1">
    <property type="entry name" value="RAS SUPPRESSOR PROTEIN 1"/>
    <property type="match status" value="1"/>
</dbReference>
<dbReference type="CDD" id="cd23767">
    <property type="entry name" value="IQCD"/>
    <property type="match status" value="1"/>
</dbReference>
<dbReference type="PROSITE" id="PS50096">
    <property type="entry name" value="IQ"/>
    <property type="match status" value="2"/>
</dbReference>
<dbReference type="InterPro" id="IPR003591">
    <property type="entry name" value="Leu-rich_rpt_typical-subtyp"/>
</dbReference>
<feature type="domain" description="WW" evidence="4">
    <location>
        <begin position="128"/>
        <end position="162"/>
    </location>
</feature>
<dbReference type="EMBL" id="QUSY01002163">
    <property type="protein sequence ID" value="RHY22182.1"/>
    <property type="molecule type" value="Genomic_DNA"/>
</dbReference>
<dbReference type="VEuPathDB" id="FungiDB:H310_11885"/>
<name>A0A418AIA3_9STRA</name>
<evidence type="ECO:0000256" key="1">
    <source>
        <dbReference type="ARBA" id="ARBA00022614"/>
    </source>
</evidence>
<dbReference type="InterPro" id="IPR036020">
    <property type="entry name" value="WW_dom_sf"/>
</dbReference>
<comment type="caution">
    <text evidence="5">The sequence shown here is derived from an EMBL/GenBank/DDBJ whole genome shotgun (WGS) entry which is preliminary data.</text>
</comment>
<dbReference type="Pfam" id="PF00560">
    <property type="entry name" value="LRR_1"/>
    <property type="match status" value="2"/>
</dbReference>
<dbReference type="PROSITE" id="PS01159">
    <property type="entry name" value="WW_DOMAIN_1"/>
    <property type="match status" value="2"/>
</dbReference>
<dbReference type="PROSITE" id="PS50020">
    <property type="entry name" value="WW_DOMAIN_2"/>
    <property type="match status" value="3"/>
</dbReference>
<keyword evidence="1" id="KW-0433">Leucine-rich repeat</keyword>
<accession>A0A418AIA3</accession>
<dbReference type="SMART" id="SM00369">
    <property type="entry name" value="LRR_TYP"/>
    <property type="match status" value="7"/>
</dbReference>